<accession>A0A366IAM5</accession>
<gene>
    <name evidence="1" type="ORF">DES36_105174</name>
</gene>
<dbReference type="Proteomes" id="UP000253490">
    <property type="component" value="Unassembled WGS sequence"/>
</dbReference>
<sequence>MITLGDEFQGLLNYGEDVMNIISDIELEMFPIRIRFGVGIGTLTTEVNREIPLGADGPAYYNARKMIDELKKIERMNRKSDSNIMIASEKNHDNDMMLNAILSLCFTLQSKWTKRQRDKEK</sequence>
<comment type="caution">
    <text evidence="1">The sequence shown here is derived from an EMBL/GenBank/DDBJ whole genome shotgun (WGS) entry which is preliminary data.</text>
</comment>
<evidence type="ECO:0000313" key="1">
    <source>
        <dbReference type="EMBL" id="RBP66787.1"/>
    </source>
</evidence>
<protein>
    <submittedName>
        <fullName evidence="1">SatD family protein</fullName>
    </submittedName>
</protein>
<dbReference type="RefSeq" id="WP_243135291.1">
    <property type="nucleotide sequence ID" value="NZ_RXYD01000006.1"/>
</dbReference>
<proteinExistence type="predicted"/>
<name>A0A366IAM5_9FIRM</name>
<dbReference type="InterPro" id="IPR032580">
    <property type="entry name" value="SatD"/>
</dbReference>
<keyword evidence="2" id="KW-1185">Reference proteome</keyword>
<organism evidence="1 2">
    <name type="scientific">Alkalibaculum bacchi</name>
    <dbReference type="NCBI Taxonomy" id="645887"/>
    <lineage>
        <taxon>Bacteria</taxon>
        <taxon>Bacillati</taxon>
        <taxon>Bacillota</taxon>
        <taxon>Clostridia</taxon>
        <taxon>Eubacteriales</taxon>
        <taxon>Eubacteriaceae</taxon>
        <taxon>Alkalibaculum</taxon>
    </lineage>
</organism>
<reference evidence="1 2" key="1">
    <citation type="submission" date="2018-06" db="EMBL/GenBank/DDBJ databases">
        <title>Genomic Encyclopedia of Type Strains, Phase IV (KMG-IV): sequencing the most valuable type-strain genomes for metagenomic binning, comparative biology and taxonomic classification.</title>
        <authorList>
            <person name="Goeker M."/>
        </authorList>
    </citation>
    <scope>NUCLEOTIDE SEQUENCE [LARGE SCALE GENOMIC DNA]</scope>
    <source>
        <strain evidence="1 2">DSM 22112</strain>
    </source>
</reference>
<dbReference type="AlphaFoldDB" id="A0A366IAM5"/>
<evidence type="ECO:0000313" key="2">
    <source>
        <dbReference type="Proteomes" id="UP000253490"/>
    </source>
</evidence>
<dbReference type="EMBL" id="QNRX01000005">
    <property type="protein sequence ID" value="RBP66787.1"/>
    <property type="molecule type" value="Genomic_DNA"/>
</dbReference>
<dbReference type="Pfam" id="PF16264">
    <property type="entry name" value="SatD"/>
    <property type="match status" value="1"/>
</dbReference>